<dbReference type="Gene3D" id="1.20.58.340">
    <property type="entry name" value="Magnesium transport protein CorA, transmembrane region"/>
    <property type="match status" value="1"/>
</dbReference>
<dbReference type="CDD" id="cd12821">
    <property type="entry name" value="EcCorA_ZntB-like"/>
    <property type="match status" value="1"/>
</dbReference>
<evidence type="ECO:0000256" key="9">
    <source>
        <dbReference type="SAM" id="Phobius"/>
    </source>
</evidence>
<dbReference type="Pfam" id="PF01544">
    <property type="entry name" value="CorA"/>
    <property type="match status" value="1"/>
</dbReference>
<keyword evidence="11" id="KW-1185">Reference proteome</keyword>
<accession>A0ABV8K4B2</accession>
<evidence type="ECO:0000256" key="5">
    <source>
        <dbReference type="ARBA" id="ARBA00022692"/>
    </source>
</evidence>
<feature type="region of interest" description="Disordered" evidence="8">
    <location>
        <begin position="364"/>
        <end position="400"/>
    </location>
</feature>
<organism evidence="10 11">
    <name type="scientific">Paenibacillus xanthanilyticus</name>
    <dbReference type="NCBI Taxonomy" id="1783531"/>
    <lineage>
        <taxon>Bacteria</taxon>
        <taxon>Bacillati</taxon>
        <taxon>Bacillota</taxon>
        <taxon>Bacilli</taxon>
        <taxon>Bacillales</taxon>
        <taxon>Paenibacillaceae</taxon>
        <taxon>Paenibacillus</taxon>
    </lineage>
</organism>
<evidence type="ECO:0000256" key="7">
    <source>
        <dbReference type="ARBA" id="ARBA00023136"/>
    </source>
</evidence>
<evidence type="ECO:0000313" key="10">
    <source>
        <dbReference type="EMBL" id="MFC4100829.1"/>
    </source>
</evidence>
<evidence type="ECO:0000256" key="4">
    <source>
        <dbReference type="ARBA" id="ARBA00022475"/>
    </source>
</evidence>
<evidence type="ECO:0000256" key="1">
    <source>
        <dbReference type="ARBA" id="ARBA00004651"/>
    </source>
</evidence>
<protein>
    <submittedName>
        <fullName evidence="10">Magnesium transporter CorA family protein</fullName>
    </submittedName>
</protein>
<dbReference type="InterPro" id="IPR045861">
    <property type="entry name" value="CorA_cytoplasmic_dom"/>
</dbReference>
<evidence type="ECO:0000256" key="2">
    <source>
        <dbReference type="ARBA" id="ARBA00009765"/>
    </source>
</evidence>
<keyword evidence="5 9" id="KW-0812">Transmembrane</keyword>
<feature type="transmembrane region" description="Helical" evidence="9">
    <location>
        <begin position="297"/>
        <end position="316"/>
    </location>
</feature>
<feature type="region of interest" description="Disordered" evidence="8">
    <location>
        <begin position="23"/>
        <end position="74"/>
    </location>
</feature>
<feature type="compositionally biased region" description="Basic residues" evidence="8">
    <location>
        <begin position="372"/>
        <end position="385"/>
    </location>
</feature>
<keyword evidence="7 9" id="KW-0472">Membrane</keyword>
<sequence>MMHRMLRFPSQWEWHVLHSPREATEGLSRRSKSAAGSRPSPSREEPQPLSRAALADPPRLMASHSMTPESTDRERAEFRLLVKQDLPDLGGWLEEAENCRYNHIAVSERNGGEPVLHGTLLFQASEDAEDIAPIHFWITAKQLVTLHHDMRLSIRLQMEPWKDKLDRCQSAPEAFFVVIACLLETFHSGLDGFETRLGELERAMRTSNRTGLMNDIFERRYDLLHWSHLFIPIREIHSAAKEAFLDTLVEQEEFKRIEYKLERIGALLTHYALEIDTLLAMDDAISSFRGNEIMKTLTIFTALFTPATVIGALFGMNFERIPYAQEPLGFVVASLVVLFSTIAIYWWLWVKGWTGDLLNGKRPHTASQLAAKSRKRRGRGGRRKPGPPPPEDEKGNAHVG</sequence>
<gene>
    <name evidence="10" type="ORF">ACFOZ8_14385</name>
</gene>
<dbReference type="SUPFAM" id="SSF143865">
    <property type="entry name" value="CorA soluble domain-like"/>
    <property type="match status" value="1"/>
</dbReference>
<proteinExistence type="inferred from homology"/>
<comment type="caution">
    <text evidence="10">The sequence shown here is derived from an EMBL/GenBank/DDBJ whole genome shotgun (WGS) entry which is preliminary data.</text>
</comment>
<dbReference type="RefSeq" id="WP_377719484.1">
    <property type="nucleotide sequence ID" value="NZ_JBHSAM010000026.1"/>
</dbReference>
<dbReference type="Proteomes" id="UP001595715">
    <property type="component" value="Unassembled WGS sequence"/>
</dbReference>
<evidence type="ECO:0000313" key="11">
    <source>
        <dbReference type="Proteomes" id="UP001595715"/>
    </source>
</evidence>
<evidence type="ECO:0000256" key="6">
    <source>
        <dbReference type="ARBA" id="ARBA00022989"/>
    </source>
</evidence>
<keyword evidence="3" id="KW-0813">Transport</keyword>
<evidence type="ECO:0000256" key="3">
    <source>
        <dbReference type="ARBA" id="ARBA00022448"/>
    </source>
</evidence>
<dbReference type="InterPro" id="IPR002523">
    <property type="entry name" value="MgTranspt_CorA/ZnTranspt_ZntB"/>
</dbReference>
<dbReference type="PANTHER" id="PTHR46494:SF2">
    <property type="entry name" value="MAGNESIUM TRANSPORT PROTEIN CORA"/>
    <property type="match status" value="1"/>
</dbReference>
<comment type="similarity">
    <text evidence="2">Belongs to the CorA metal ion transporter (MIT) (TC 1.A.35) family.</text>
</comment>
<reference evidence="11" key="1">
    <citation type="journal article" date="2019" name="Int. J. Syst. Evol. Microbiol.">
        <title>The Global Catalogue of Microorganisms (GCM) 10K type strain sequencing project: providing services to taxonomists for standard genome sequencing and annotation.</title>
        <authorList>
            <consortium name="The Broad Institute Genomics Platform"/>
            <consortium name="The Broad Institute Genome Sequencing Center for Infectious Disease"/>
            <person name="Wu L."/>
            <person name="Ma J."/>
        </authorList>
    </citation>
    <scope>NUCLEOTIDE SEQUENCE [LARGE SCALE GENOMIC DNA]</scope>
    <source>
        <strain evidence="11">IBRC-M 10987</strain>
    </source>
</reference>
<evidence type="ECO:0000256" key="8">
    <source>
        <dbReference type="SAM" id="MobiDB-lite"/>
    </source>
</evidence>
<dbReference type="EMBL" id="JBHSAM010000026">
    <property type="protein sequence ID" value="MFC4100829.1"/>
    <property type="molecule type" value="Genomic_DNA"/>
</dbReference>
<feature type="compositionally biased region" description="Basic and acidic residues" evidence="8">
    <location>
        <begin position="391"/>
        <end position="400"/>
    </location>
</feature>
<dbReference type="InterPro" id="IPR045863">
    <property type="entry name" value="CorA_TM1_TM2"/>
</dbReference>
<dbReference type="PANTHER" id="PTHR46494">
    <property type="entry name" value="CORA FAMILY METAL ION TRANSPORTER (EUROFUNG)"/>
    <property type="match status" value="1"/>
</dbReference>
<feature type="transmembrane region" description="Helical" evidence="9">
    <location>
        <begin position="328"/>
        <end position="348"/>
    </location>
</feature>
<keyword evidence="4" id="KW-1003">Cell membrane</keyword>
<name>A0ABV8K4B2_9BACL</name>
<comment type="subcellular location">
    <subcellularLocation>
        <location evidence="1">Cell membrane</location>
        <topology evidence="1">Multi-pass membrane protein</topology>
    </subcellularLocation>
</comment>
<keyword evidence="6 9" id="KW-1133">Transmembrane helix</keyword>
<dbReference type="SUPFAM" id="SSF144083">
    <property type="entry name" value="Magnesium transport protein CorA, transmembrane region"/>
    <property type="match status" value="1"/>
</dbReference>